<evidence type="ECO:0000313" key="1">
    <source>
        <dbReference type="EMBL" id="AVO34729.1"/>
    </source>
</evidence>
<dbReference type="GO" id="GO:0047661">
    <property type="term" value="F:amino-acid racemase activity"/>
    <property type="evidence" value="ECO:0007669"/>
    <property type="project" value="InterPro"/>
</dbReference>
<dbReference type="SUPFAM" id="SSF53681">
    <property type="entry name" value="Aspartate/glutamate racemase"/>
    <property type="match status" value="2"/>
</dbReference>
<keyword evidence="2" id="KW-1185">Reference proteome</keyword>
<dbReference type="KEGG" id="otk:C6570_11200"/>
<dbReference type="Pfam" id="PF01177">
    <property type="entry name" value="Asp_Glu_race"/>
    <property type="match status" value="1"/>
</dbReference>
<evidence type="ECO:0000313" key="2">
    <source>
        <dbReference type="Proteomes" id="UP000239709"/>
    </source>
</evidence>
<reference evidence="1 2" key="1">
    <citation type="submission" date="2018-03" db="EMBL/GenBank/DDBJ databases">
        <title>Genome sequencing of Ottowia sp.</title>
        <authorList>
            <person name="Kim S.-J."/>
            <person name="Heo J."/>
            <person name="Kwon S.-W."/>
        </authorList>
    </citation>
    <scope>NUCLEOTIDE SEQUENCE [LARGE SCALE GENOMIC DNA]</scope>
    <source>
        <strain evidence="1 2">KADR8-3</strain>
    </source>
</reference>
<sequence>MATPLAGLQRPVAVFDAGIGSYAIVQRLQQRFPWLDLIYFADRASFPYGGKSREVLAPLIEATVGRLGTWGASAVVLASNAPSVMVLEGLQAAGLPVPVRGVFPPVREALAASRSGLVVVMGVASLASSPQIQAYIRREADGRPVAVENASAMVDLVENGSFLSQPQATQTAVDAFMAELLRRHPGADVCTLSSTHLPWLRPFFERAAPQVRFLDPADSVVAELEAFIGAAGQRAPGHVGQVLCVATESPDQPLSGLSDMLGRLGVALTPILVQPTVVGQPLGDKS</sequence>
<dbReference type="AlphaFoldDB" id="A0A2S0MFR2"/>
<dbReference type="Proteomes" id="UP000239709">
    <property type="component" value="Chromosome"/>
</dbReference>
<organism evidence="1 2">
    <name type="scientific">Ottowia oryzae</name>
    <dbReference type="NCBI Taxonomy" id="2109914"/>
    <lineage>
        <taxon>Bacteria</taxon>
        <taxon>Pseudomonadati</taxon>
        <taxon>Pseudomonadota</taxon>
        <taxon>Betaproteobacteria</taxon>
        <taxon>Burkholderiales</taxon>
        <taxon>Comamonadaceae</taxon>
        <taxon>Ottowia</taxon>
    </lineage>
</organism>
<dbReference type="InterPro" id="IPR001920">
    <property type="entry name" value="Asp/Glu_race"/>
</dbReference>
<dbReference type="OrthoDB" id="9801055at2"/>
<name>A0A2S0MFR2_9BURK</name>
<proteinExistence type="predicted"/>
<dbReference type="InterPro" id="IPR015942">
    <property type="entry name" value="Asp/Glu/hydantoin_racemase"/>
</dbReference>
<dbReference type="EMBL" id="CP027666">
    <property type="protein sequence ID" value="AVO34729.1"/>
    <property type="molecule type" value="Genomic_DNA"/>
</dbReference>
<gene>
    <name evidence="1" type="ORF">C6570_11200</name>
</gene>
<accession>A0A2S0MFR2</accession>
<dbReference type="Gene3D" id="3.40.50.1860">
    <property type="match status" value="2"/>
</dbReference>
<protein>
    <submittedName>
        <fullName evidence="1">Asp/Glu racemase</fullName>
    </submittedName>
</protein>